<dbReference type="GO" id="GO:0016614">
    <property type="term" value="F:oxidoreductase activity, acting on CH-OH group of donors"/>
    <property type="evidence" value="ECO:0007669"/>
    <property type="project" value="InterPro"/>
</dbReference>
<dbReference type="PROSITE" id="PS00624">
    <property type="entry name" value="GMC_OXRED_2"/>
    <property type="match status" value="1"/>
</dbReference>
<dbReference type="Gene3D" id="3.50.50.60">
    <property type="entry name" value="FAD/NAD(P)-binding domain"/>
    <property type="match status" value="1"/>
</dbReference>
<evidence type="ECO:0000256" key="5">
    <source>
        <dbReference type="ARBA" id="ARBA00023002"/>
    </source>
</evidence>
<dbReference type="SUPFAM" id="SSF54373">
    <property type="entry name" value="FAD-linked reductases, C-terminal domain"/>
    <property type="match status" value="1"/>
</dbReference>
<dbReference type="AlphaFoldDB" id="A0A9P1GVQ3"/>
<dbReference type="InterPro" id="IPR000172">
    <property type="entry name" value="GMC_OxRdtase_N"/>
</dbReference>
<dbReference type="SUPFAM" id="SSF51905">
    <property type="entry name" value="FAD/NAD(P)-binding domain"/>
    <property type="match status" value="1"/>
</dbReference>
<sequence length="663" mass="72177">MSFTSVKLVLAALSLVQHVVAAPTRADAAVIVKRQAELRDEYDFIVAGAGTAGLTVADRLSEGGQYTVLVVEYGYLDGSHSITATGPDAQQAGAIDYPSGTRIVVGGSSAVNGMFFDRGSADDYDAWVRCAGDEADEYAREWGWDNIYPFFQKSVTFHPPSEKMQEEYGMTYDMAAYGGDTPIHSSYAPFQWPTTVGIWKAWETIEGVEFPKEHADGNATGVFCNAANKRANFHLLPAHRVTKVGLEEVEGDDAHSHRATGVYIAPRDGDLWKSGPVFIKAKREVVVSSGAVHTPQVLQRSGIGHREVLEAAGVEVKVELPGVGFNLQDHSHYSISFNFTTNLTPNPNDLGTDAEFTQQALEQWREDKSGPHSANVNAGAFLPLSFVSDRSAEILDAWLAQDAAEFLPENTHPTVIAGYEQQRKVQAEMFDAKNSAELEWLFSGRSSFSIITIKITSRGTILLSPEDDGDAQGHVEPVVDWRTWSNPIDAEMNVEWLKFARWFMQSDAMQDTFGPVEISPAPPPSNGHLIGTAALGPKSLGGVVGPDLLVHGVLGLSVADNSIMTTIVGAHTSSSAYAIGEKAADTILRRAKKNETPVEEEPVEEEPVEEEPVEEEPVEEEPVEEEPVEEEPVEEEPVEEAPVEEEPVEDDTEKPAPPPKDEP</sequence>
<evidence type="ECO:0000256" key="1">
    <source>
        <dbReference type="ARBA" id="ARBA00001974"/>
    </source>
</evidence>
<dbReference type="PANTHER" id="PTHR11552:SF115">
    <property type="entry name" value="DEHYDROGENASE XPTC-RELATED"/>
    <property type="match status" value="1"/>
</dbReference>
<feature type="domain" description="Glucose-methanol-choline oxidoreductase N-terminal" evidence="10">
    <location>
        <begin position="290"/>
        <end position="304"/>
    </location>
</feature>
<dbReference type="InterPro" id="IPR027424">
    <property type="entry name" value="Glucose_Oxidase_domain_2"/>
</dbReference>
<dbReference type="Gene3D" id="3.30.560.10">
    <property type="entry name" value="Glucose Oxidase, domain 3"/>
    <property type="match status" value="1"/>
</dbReference>
<evidence type="ECO:0000256" key="6">
    <source>
        <dbReference type="PIRSR" id="PIRSR000137-1"/>
    </source>
</evidence>
<dbReference type="EMBL" id="CALLCH030000001">
    <property type="protein sequence ID" value="CAI4211169.1"/>
    <property type="molecule type" value="Genomic_DNA"/>
</dbReference>
<feature type="region of interest" description="Disordered" evidence="8">
    <location>
        <begin position="593"/>
        <end position="663"/>
    </location>
</feature>
<keyword evidence="9" id="KW-0732">Signal</keyword>
<feature type="binding site" evidence="7">
    <location>
        <position position="104"/>
    </location>
    <ligand>
        <name>FAD</name>
        <dbReference type="ChEBI" id="CHEBI:57692"/>
    </ligand>
</feature>
<dbReference type="InterPro" id="IPR012132">
    <property type="entry name" value="GMC_OxRdtase"/>
</dbReference>
<dbReference type="PIRSF" id="PIRSF000137">
    <property type="entry name" value="Alcohol_oxidase"/>
    <property type="match status" value="1"/>
</dbReference>
<evidence type="ECO:0000259" key="10">
    <source>
        <dbReference type="PROSITE" id="PS00624"/>
    </source>
</evidence>
<organism evidence="11 12">
    <name type="scientific">Parascedosporium putredinis</name>
    <dbReference type="NCBI Taxonomy" id="1442378"/>
    <lineage>
        <taxon>Eukaryota</taxon>
        <taxon>Fungi</taxon>
        <taxon>Dikarya</taxon>
        <taxon>Ascomycota</taxon>
        <taxon>Pezizomycotina</taxon>
        <taxon>Sordariomycetes</taxon>
        <taxon>Hypocreomycetidae</taxon>
        <taxon>Microascales</taxon>
        <taxon>Microascaceae</taxon>
        <taxon>Parascedosporium</taxon>
    </lineage>
</organism>
<comment type="caution">
    <text evidence="11">The sequence shown here is derived from an EMBL/GenBank/DDBJ whole genome shotgun (WGS) entry which is preliminary data.</text>
</comment>
<reference evidence="11" key="1">
    <citation type="submission" date="2022-11" db="EMBL/GenBank/DDBJ databases">
        <authorList>
            <person name="Scott C."/>
            <person name="Bruce N."/>
        </authorList>
    </citation>
    <scope>NUCLEOTIDE SEQUENCE</scope>
</reference>
<evidence type="ECO:0000256" key="8">
    <source>
        <dbReference type="SAM" id="MobiDB-lite"/>
    </source>
</evidence>
<dbReference type="GO" id="GO:0050660">
    <property type="term" value="F:flavin adenine dinucleotide binding"/>
    <property type="evidence" value="ECO:0007669"/>
    <property type="project" value="InterPro"/>
</dbReference>
<evidence type="ECO:0000256" key="7">
    <source>
        <dbReference type="PIRSR" id="PIRSR000137-2"/>
    </source>
</evidence>
<comment type="similarity">
    <text evidence="2">Belongs to the GMC oxidoreductase family.</text>
</comment>
<keyword evidence="5" id="KW-0560">Oxidoreductase</keyword>
<name>A0A9P1GVQ3_9PEZI</name>
<evidence type="ECO:0000256" key="9">
    <source>
        <dbReference type="SAM" id="SignalP"/>
    </source>
</evidence>
<dbReference type="Pfam" id="PF00732">
    <property type="entry name" value="GMC_oxred_N"/>
    <property type="match status" value="1"/>
</dbReference>
<evidence type="ECO:0000256" key="4">
    <source>
        <dbReference type="ARBA" id="ARBA00022827"/>
    </source>
</evidence>
<accession>A0A9P1GVQ3</accession>
<dbReference type="OrthoDB" id="269227at2759"/>
<dbReference type="InterPro" id="IPR007867">
    <property type="entry name" value="GMC_OxRtase_C"/>
</dbReference>
<evidence type="ECO:0000313" key="11">
    <source>
        <dbReference type="EMBL" id="CAI4211169.1"/>
    </source>
</evidence>
<dbReference type="Proteomes" id="UP000838763">
    <property type="component" value="Unassembled WGS sequence"/>
</dbReference>
<feature type="binding site" evidence="7">
    <location>
        <position position="241"/>
    </location>
    <ligand>
        <name>FAD</name>
        <dbReference type="ChEBI" id="CHEBI:57692"/>
    </ligand>
</feature>
<protein>
    <recommendedName>
        <fullName evidence="10">Glucose-methanol-choline oxidoreductase N-terminal domain-containing protein</fullName>
    </recommendedName>
</protein>
<feature type="active site" description="Proton acceptor" evidence="6">
    <location>
        <position position="571"/>
    </location>
</feature>
<dbReference type="GO" id="GO:0044550">
    <property type="term" value="P:secondary metabolite biosynthetic process"/>
    <property type="evidence" value="ECO:0007669"/>
    <property type="project" value="TreeGrafter"/>
</dbReference>
<keyword evidence="3" id="KW-0285">Flavoprotein</keyword>
<keyword evidence="4 7" id="KW-0274">FAD</keyword>
<feature type="compositionally biased region" description="Acidic residues" evidence="8">
    <location>
        <begin position="597"/>
        <end position="652"/>
    </location>
</feature>
<dbReference type="InterPro" id="IPR036188">
    <property type="entry name" value="FAD/NAD-bd_sf"/>
</dbReference>
<gene>
    <name evidence="11" type="ORF">PPNO1_LOCUS967</name>
</gene>
<evidence type="ECO:0000256" key="2">
    <source>
        <dbReference type="ARBA" id="ARBA00010790"/>
    </source>
</evidence>
<keyword evidence="12" id="KW-1185">Reference proteome</keyword>
<proteinExistence type="inferred from homology"/>
<dbReference type="Gene3D" id="4.10.450.10">
    <property type="entry name" value="Glucose Oxidase, domain 2"/>
    <property type="match status" value="1"/>
</dbReference>
<evidence type="ECO:0000313" key="12">
    <source>
        <dbReference type="Proteomes" id="UP000838763"/>
    </source>
</evidence>
<feature type="signal peptide" evidence="9">
    <location>
        <begin position="1"/>
        <end position="21"/>
    </location>
</feature>
<feature type="active site" description="Proton donor" evidence="6">
    <location>
        <position position="528"/>
    </location>
</feature>
<comment type="cofactor">
    <cofactor evidence="1 7">
        <name>FAD</name>
        <dbReference type="ChEBI" id="CHEBI:57692"/>
    </cofactor>
</comment>
<evidence type="ECO:0000256" key="3">
    <source>
        <dbReference type="ARBA" id="ARBA00022630"/>
    </source>
</evidence>
<dbReference type="PANTHER" id="PTHR11552">
    <property type="entry name" value="GLUCOSE-METHANOL-CHOLINE GMC OXIDOREDUCTASE"/>
    <property type="match status" value="1"/>
</dbReference>
<feature type="chain" id="PRO_5040295935" description="Glucose-methanol-choline oxidoreductase N-terminal domain-containing protein" evidence="9">
    <location>
        <begin position="22"/>
        <end position="663"/>
    </location>
</feature>
<dbReference type="Pfam" id="PF05199">
    <property type="entry name" value="GMC_oxred_C"/>
    <property type="match status" value="1"/>
</dbReference>